<keyword evidence="1 2" id="KW-0694">RNA-binding</keyword>
<dbReference type="SUPFAM" id="SSF46785">
    <property type="entry name" value="Winged helix' DNA-binding domain"/>
    <property type="match status" value="1"/>
</dbReference>
<dbReference type="PROSITE" id="PS50961">
    <property type="entry name" value="HTH_LA"/>
    <property type="match status" value="1"/>
</dbReference>
<feature type="domain" description="HTH La-type RNA-binding" evidence="4">
    <location>
        <begin position="115"/>
        <end position="190"/>
    </location>
</feature>
<feature type="signal peptide" evidence="3">
    <location>
        <begin position="1"/>
        <end position="22"/>
    </location>
</feature>
<proteinExistence type="predicted"/>
<dbReference type="InterPro" id="IPR036388">
    <property type="entry name" value="WH-like_DNA-bd_sf"/>
</dbReference>
<evidence type="ECO:0000259" key="4">
    <source>
        <dbReference type="PROSITE" id="PS50961"/>
    </source>
</evidence>
<dbReference type="PANTHER" id="PTHR22792">
    <property type="entry name" value="LUPUS LA PROTEIN-RELATED"/>
    <property type="match status" value="1"/>
</dbReference>
<dbReference type="GO" id="GO:0003723">
    <property type="term" value="F:RNA binding"/>
    <property type="evidence" value="ECO:0007669"/>
    <property type="project" value="UniProtKB-UniRule"/>
</dbReference>
<dbReference type="Pfam" id="PF05383">
    <property type="entry name" value="La"/>
    <property type="match status" value="1"/>
</dbReference>
<gene>
    <name evidence="5" type="ordered locus">LOC_Os10g30320</name>
</gene>
<dbReference type="EMBL" id="DP000086">
    <property type="protein sequence ID" value="ABB47694.1"/>
    <property type="molecule type" value="Genomic_DNA"/>
</dbReference>
<protein>
    <submittedName>
        <fullName evidence="5">La domain containing protein</fullName>
    </submittedName>
</protein>
<organism evidence="5">
    <name type="scientific">Oryza sativa subsp. japonica</name>
    <name type="common">Rice</name>
    <dbReference type="NCBI Taxonomy" id="39947"/>
    <lineage>
        <taxon>Eukaryota</taxon>
        <taxon>Viridiplantae</taxon>
        <taxon>Streptophyta</taxon>
        <taxon>Embryophyta</taxon>
        <taxon>Tracheophyta</taxon>
        <taxon>Spermatophyta</taxon>
        <taxon>Magnoliopsida</taxon>
        <taxon>Liliopsida</taxon>
        <taxon>Poales</taxon>
        <taxon>Poaceae</taxon>
        <taxon>BOP clade</taxon>
        <taxon>Oryzoideae</taxon>
        <taxon>Oryzeae</taxon>
        <taxon>Oryzinae</taxon>
        <taxon>Oryza</taxon>
        <taxon>Oryza sativa</taxon>
    </lineage>
</organism>
<dbReference type="InterPro" id="IPR045180">
    <property type="entry name" value="La_dom_prot"/>
</dbReference>
<dbReference type="CDD" id="cd07323">
    <property type="entry name" value="LAM"/>
    <property type="match status" value="1"/>
</dbReference>
<dbReference type="SMART" id="SM00715">
    <property type="entry name" value="LA"/>
    <property type="match status" value="1"/>
</dbReference>
<reference evidence="5" key="1">
    <citation type="journal article" date="2003" name="Science">
        <title>In-depth view of structure, activity, and evolution of rice chromosome 10.</title>
        <authorList>
            <consortium name="Rice Chromosome 10 Sequencing Consortium"/>
        </authorList>
    </citation>
    <scope>NUCLEOTIDE SEQUENCE [LARGE SCALE GENOMIC DNA]</scope>
</reference>
<reference evidence="5" key="3">
    <citation type="submission" date="2006-07" db="EMBL/GenBank/DDBJ databases">
        <authorList>
            <person name="Buell R."/>
        </authorList>
    </citation>
    <scope>NUCLEOTIDE SEQUENCE</scope>
</reference>
<dbReference type="InterPro" id="IPR006630">
    <property type="entry name" value="La_HTH"/>
</dbReference>
<dbReference type="InterPro" id="IPR036390">
    <property type="entry name" value="WH_DNA-bd_sf"/>
</dbReference>
<evidence type="ECO:0000256" key="1">
    <source>
        <dbReference type="ARBA" id="ARBA00022884"/>
    </source>
</evidence>
<feature type="chain" id="PRO_5005694552" evidence="3">
    <location>
        <begin position="23"/>
        <end position="190"/>
    </location>
</feature>
<dbReference type="Gene3D" id="1.10.10.10">
    <property type="entry name" value="Winged helix-like DNA-binding domain superfamily/Winged helix DNA-binding domain"/>
    <property type="match status" value="1"/>
</dbReference>
<reference evidence="5" key="2">
    <citation type="submission" date="2003-05" db="EMBL/GenBank/DDBJ databases">
        <authorList>
            <person name="Buell C.R."/>
            <person name="Wing R.A."/>
            <person name="McCombie W.R."/>
            <person name="Messing J."/>
            <person name="Yuan Q."/>
            <person name="Ouyang S."/>
        </authorList>
    </citation>
    <scope>NUCLEOTIDE SEQUENCE</scope>
</reference>
<evidence type="ECO:0000256" key="2">
    <source>
        <dbReference type="PROSITE-ProRule" id="PRU00332"/>
    </source>
</evidence>
<evidence type="ECO:0000256" key="3">
    <source>
        <dbReference type="SAM" id="SignalP"/>
    </source>
</evidence>
<keyword evidence="3" id="KW-0732">Signal</keyword>
<name>Q337U4_ORYSJ</name>
<dbReference type="AlphaFoldDB" id="Q337U4"/>
<sequence length="190" mass="22370">MGMTRSLARWFFALRWWRAAACARDRRGGELVGDGDVLRRERRFYQRAFTLRIRLGLDQYSIGDFDLEYHTDFNFTFAPIYTLILHDLPFHSHNKNIMPLIPFSVPPHMEQPEAPLTAEEREKKIREQIEYYFSENNLCSDVYLKGWMNQQGWVPLTLVAGFPRVQALTTDYETVQRSVLSSTEVELQQC</sequence>
<accession>Q337U4</accession>
<evidence type="ECO:0000313" key="5">
    <source>
        <dbReference type="EMBL" id="ABB47694.1"/>
    </source>
</evidence>